<name>A0A2P5YJ54_GOSBA</name>
<proteinExistence type="predicted"/>
<dbReference type="EMBL" id="KZ663128">
    <property type="protein sequence ID" value="PPS15632.1"/>
    <property type="molecule type" value="Genomic_DNA"/>
</dbReference>
<reference evidence="1 2" key="1">
    <citation type="submission" date="2015-01" db="EMBL/GenBank/DDBJ databases">
        <title>Genome of allotetraploid Gossypium barbadense reveals genomic plasticity and fiber elongation in cotton evolution.</title>
        <authorList>
            <person name="Chen X."/>
            <person name="Liu X."/>
            <person name="Zhao B."/>
            <person name="Zheng H."/>
            <person name="Hu Y."/>
            <person name="Lu G."/>
            <person name="Yang C."/>
            <person name="Chen J."/>
            <person name="Shan C."/>
            <person name="Zhang L."/>
            <person name="Zhou Y."/>
            <person name="Wang L."/>
            <person name="Guo W."/>
            <person name="Bai Y."/>
            <person name="Ruan J."/>
            <person name="Shangguan X."/>
            <person name="Mao Y."/>
            <person name="Jiang J."/>
            <person name="Zhu Y."/>
            <person name="Lei J."/>
            <person name="Kang H."/>
            <person name="Chen S."/>
            <person name="He X."/>
            <person name="Wang R."/>
            <person name="Wang Y."/>
            <person name="Chen J."/>
            <person name="Wang L."/>
            <person name="Yu S."/>
            <person name="Wang B."/>
            <person name="Wei J."/>
            <person name="Song S."/>
            <person name="Lu X."/>
            <person name="Gao Z."/>
            <person name="Gu W."/>
            <person name="Deng X."/>
            <person name="Ma D."/>
            <person name="Wang S."/>
            <person name="Liang W."/>
            <person name="Fang L."/>
            <person name="Cai C."/>
            <person name="Zhu X."/>
            <person name="Zhou B."/>
            <person name="Zhang Y."/>
            <person name="Chen Z."/>
            <person name="Xu S."/>
            <person name="Zhu R."/>
            <person name="Wang S."/>
            <person name="Zhang T."/>
            <person name="Zhao G."/>
        </authorList>
    </citation>
    <scope>NUCLEOTIDE SEQUENCE [LARGE SCALE GENOMIC DNA]</scope>
    <source>
        <strain evidence="2">cv. Xinhai21</strain>
        <tissue evidence="1">Leaf</tissue>
    </source>
</reference>
<sequence length="86" mass="9880">MQGIYRFWGTRPVFLGRVDAHRRVERSCLALFASPTPVYEDPHPCQSNSAELGMTHLDRTEWESAEYRKRDFFIQCGSDNVGICGI</sequence>
<protein>
    <submittedName>
        <fullName evidence="1">Uncharacterized protein</fullName>
    </submittedName>
</protein>
<gene>
    <name evidence="1" type="ORF">GOBAR_AA04955</name>
</gene>
<dbReference type="AlphaFoldDB" id="A0A2P5YJ54"/>
<dbReference type="Proteomes" id="UP000239757">
    <property type="component" value="Unassembled WGS sequence"/>
</dbReference>
<evidence type="ECO:0000313" key="2">
    <source>
        <dbReference type="Proteomes" id="UP000239757"/>
    </source>
</evidence>
<accession>A0A2P5YJ54</accession>
<evidence type="ECO:0000313" key="1">
    <source>
        <dbReference type="EMBL" id="PPS15632.1"/>
    </source>
</evidence>
<organism evidence="1 2">
    <name type="scientific">Gossypium barbadense</name>
    <name type="common">Sea Island cotton</name>
    <name type="synonym">Hibiscus barbadensis</name>
    <dbReference type="NCBI Taxonomy" id="3634"/>
    <lineage>
        <taxon>Eukaryota</taxon>
        <taxon>Viridiplantae</taxon>
        <taxon>Streptophyta</taxon>
        <taxon>Embryophyta</taxon>
        <taxon>Tracheophyta</taxon>
        <taxon>Spermatophyta</taxon>
        <taxon>Magnoliopsida</taxon>
        <taxon>eudicotyledons</taxon>
        <taxon>Gunneridae</taxon>
        <taxon>Pentapetalae</taxon>
        <taxon>rosids</taxon>
        <taxon>malvids</taxon>
        <taxon>Malvales</taxon>
        <taxon>Malvaceae</taxon>
        <taxon>Malvoideae</taxon>
        <taxon>Gossypium</taxon>
    </lineage>
</organism>